<dbReference type="Pfam" id="PF07883">
    <property type="entry name" value="Cupin_2"/>
    <property type="match status" value="1"/>
</dbReference>
<dbReference type="CDD" id="cd02238">
    <property type="entry name" value="cupin_KdgF"/>
    <property type="match status" value="1"/>
</dbReference>
<protein>
    <submittedName>
        <fullName evidence="5">L-dopachrome tautomerase-related protein</fullName>
    </submittedName>
</protein>
<dbReference type="EMBL" id="JBELQB010000003">
    <property type="protein sequence ID" value="MFL9836699.1"/>
    <property type="molecule type" value="Genomic_DNA"/>
</dbReference>
<evidence type="ECO:0000256" key="2">
    <source>
        <dbReference type="ARBA" id="ARBA00022525"/>
    </source>
</evidence>
<evidence type="ECO:0000313" key="5">
    <source>
        <dbReference type="EMBL" id="MFL9836699.1"/>
    </source>
</evidence>
<reference evidence="5 6" key="1">
    <citation type="submission" date="2024-06" db="EMBL/GenBank/DDBJ databases">
        <authorList>
            <person name="Kaempfer P."/>
            <person name="Viver T."/>
        </authorList>
    </citation>
    <scope>NUCLEOTIDE SEQUENCE [LARGE SCALE GENOMIC DNA]</scope>
    <source>
        <strain evidence="5 6">ST-75</strain>
    </source>
</reference>
<gene>
    <name evidence="5" type="ORF">ABS768_04265</name>
</gene>
<dbReference type="SUPFAM" id="SSF63829">
    <property type="entry name" value="Calcium-dependent phosphotriesterase"/>
    <property type="match status" value="1"/>
</dbReference>
<organism evidence="5 6">
    <name type="scientific">Flavobacterium rhizophilum</name>
    <dbReference type="NCBI Taxonomy" id="3163296"/>
    <lineage>
        <taxon>Bacteria</taxon>
        <taxon>Pseudomonadati</taxon>
        <taxon>Bacteroidota</taxon>
        <taxon>Flavobacteriia</taxon>
        <taxon>Flavobacteriales</taxon>
        <taxon>Flavobacteriaceae</taxon>
        <taxon>Flavobacterium</taxon>
    </lineage>
</organism>
<dbReference type="InterPro" id="IPR013096">
    <property type="entry name" value="Cupin_2"/>
</dbReference>
<dbReference type="InterPro" id="IPR011051">
    <property type="entry name" value="RmlC_Cupin_sf"/>
</dbReference>
<feature type="chain" id="PRO_5046167194" evidence="3">
    <location>
        <begin position="23"/>
        <end position="500"/>
    </location>
</feature>
<dbReference type="Pfam" id="PF03022">
    <property type="entry name" value="MRJP"/>
    <property type="match status" value="1"/>
</dbReference>
<proteinExistence type="predicted"/>
<dbReference type="PANTHER" id="PTHR10009">
    <property type="entry name" value="PROTEIN YELLOW-RELATED"/>
    <property type="match status" value="1"/>
</dbReference>
<evidence type="ECO:0000256" key="3">
    <source>
        <dbReference type="SAM" id="SignalP"/>
    </source>
</evidence>
<dbReference type="SUPFAM" id="SSF51182">
    <property type="entry name" value="RmlC-like cupins"/>
    <property type="match status" value="1"/>
</dbReference>
<comment type="subcellular location">
    <subcellularLocation>
        <location evidence="1">Secreted</location>
    </subcellularLocation>
</comment>
<feature type="signal peptide" evidence="3">
    <location>
        <begin position="1"/>
        <end position="22"/>
    </location>
</feature>
<sequence length="500" mass="55153">MGKHKAKFTLAAISLMTLPVFSQQPVPFSFGDLEVKQMNTLLTRSTISGESGTVGYFTYKKGAVVPFHQHVNEQYSIITQGSVKVLAGGKEYIVKAGGGIIIPPNIPHSFIALEDNTIDIDFFTPARMDWLAGTDNYFVKETSQNNSETPWDGKIRNAEIYAELPHSVGNITYTPQGELVYSLHPFFNPEIRVMKYNAKSKKSTPFPNAYWNTPRSTDDHYLSNVLGMRNDANGIVWMLDMGQRNNITPKIVGWNTRTDKLERIYYLPESALSETSQPNDMVVDTKHGVFIIADEGIGKGGNGTTAAIIVVDMKTGATQRLLEGTSTMLPEQKPLVINNKTLSVNGKPLLVGCDGITADTAFNWLYYAPLNGTKIYRVKIDDLLNISLTQEQLEQKIETYSAKPNNGGLSIDNAGNLYLTALETNGVDVVLAKDRSIHKLISDAQLLWPDGVSYNGVDGYMYVAAAQVHLGANFNDGTNKAKAPFLIYRFKTIAPGVSYR</sequence>
<dbReference type="Proteomes" id="UP001629059">
    <property type="component" value="Unassembled WGS sequence"/>
</dbReference>
<evidence type="ECO:0000256" key="1">
    <source>
        <dbReference type="ARBA" id="ARBA00004613"/>
    </source>
</evidence>
<dbReference type="Gene3D" id="2.120.10.30">
    <property type="entry name" value="TolB, C-terminal domain"/>
    <property type="match status" value="1"/>
</dbReference>
<dbReference type="InterPro" id="IPR011042">
    <property type="entry name" value="6-blade_b-propeller_TolB-like"/>
</dbReference>
<keyword evidence="2" id="KW-0964">Secreted</keyword>
<keyword evidence="6" id="KW-1185">Reference proteome</keyword>
<accession>A0ABW8Y917</accession>
<comment type="caution">
    <text evidence="5">The sequence shown here is derived from an EMBL/GenBank/DDBJ whole genome shotgun (WGS) entry which is preliminary data.</text>
</comment>
<name>A0ABW8Y917_9FLAO</name>
<dbReference type="RefSeq" id="WP_408073730.1">
    <property type="nucleotide sequence ID" value="NZ_JBELQB010000003.1"/>
</dbReference>
<dbReference type="InterPro" id="IPR017996">
    <property type="entry name" value="MRJP/yellow-related"/>
</dbReference>
<dbReference type="Gene3D" id="2.60.120.10">
    <property type="entry name" value="Jelly Rolls"/>
    <property type="match status" value="1"/>
</dbReference>
<feature type="domain" description="Cupin type-2" evidence="4">
    <location>
        <begin position="56"/>
        <end position="115"/>
    </location>
</feature>
<dbReference type="InterPro" id="IPR014710">
    <property type="entry name" value="RmlC-like_jellyroll"/>
</dbReference>
<evidence type="ECO:0000313" key="6">
    <source>
        <dbReference type="Proteomes" id="UP001629059"/>
    </source>
</evidence>
<keyword evidence="3" id="KW-0732">Signal</keyword>
<evidence type="ECO:0000259" key="4">
    <source>
        <dbReference type="Pfam" id="PF07883"/>
    </source>
</evidence>
<dbReference type="PANTHER" id="PTHR10009:SF18">
    <property type="entry name" value="PROTEIN YELLOW-LIKE PROTEIN"/>
    <property type="match status" value="1"/>
</dbReference>